<dbReference type="GO" id="GO:0015074">
    <property type="term" value="P:DNA integration"/>
    <property type="evidence" value="ECO:0007669"/>
    <property type="project" value="InterPro"/>
</dbReference>
<sequence length="59" mass="6945">RLLTKDFLVGSEVTTPYTPQHNGKVERRNRTLMNMARCMLKDKKIPSFGEKLYPEENVY</sequence>
<organism evidence="2 3">
    <name type="scientific">Mucuna pruriens</name>
    <name type="common">Velvet bean</name>
    <name type="synonym">Dolichos pruriens</name>
    <dbReference type="NCBI Taxonomy" id="157652"/>
    <lineage>
        <taxon>Eukaryota</taxon>
        <taxon>Viridiplantae</taxon>
        <taxon>Streptophyta</taxon>
        <taxon>Embryophyta</taxon>
        <taxon>Tracheophyta</taxon>
        <taxon>Spermatophyta</taxon>
        <taxon>Magnoliopsida</taxon>
        <taxon>eudicotyledons</taxon>
        <taxon>Gunneridae</taxon>
        <taxon>Pentapetalae</taxon>
        <taxon>rosids</taxon>
        <taxon>fabids</taxon>
        <taxon>Fabales</taxon>
        <taxon>Fabaceae</taxon>
        <taxon>Papilionoideae</taxon>
        <taxon>50 kb inversion clade</taxon>
        <taxon>NPAAA clade</taxon>
        <taxon>indigoferoid/millettioid clade</taxon>
        <taxon>Phaseoleae</taxon>
        <taxon>Mucuna</taxon>
    </lineage>
</organism>
<feature type="domain" description="Integrase catalytic" evidence="1">
    <location>
        <begin position="1"/>
        <end position="59"/>
    </location>
</feature>
<dbReference type="PROSITE" id="PS50994">
    <property type="entry name" value="INTEGRASE"/>
    <property type="match status" value="1"/>
</dbReference>
<dbReference type="InterPro" id="IPR036397">
    <property type="entry name" value="RNaseH_sf"/>
</dbReference>
<dbReference type="Proteomes" id="UP000257109">
    <property type="component" value="Unassembled WGS sequence"/>
</dbReference>
<dbReference type="OrthoDB" id="1751476at2759"/>
<dbReference type="InterPro" id="IPR001584">
    <property type="entry name" value="Integrase_cat-core"/>
</dbReference>
<accession>A0A371F031</accession>
<dbReference type="EMBL" id="QJKJ01011248">
    <property type="protein sequence ID" value="RDX71647.1"/>
    <property type="molecule type" value="Genomic_DNA"/>
</dbReference>
<feature type="non-terminal residue" evidence="2">
    <location>
        <position position="59"/>
    </location>
</feature>
<dbReference type="SUPFAM" id="SSF53098">
    <property type="entry name" value="Ribonuclease H-like"/>
    <property type="match status" value="1"/>
</dbReference>
<gene>
    <name evidence="2" type="ORF">CR513_48980</name>
</gene>
<keyword evidence="3" id="KW-1185">Reference proteome</keyword>
<evidence type="ECO:0000313" key="3">
    <source>
        <dbReference type="Proteomes" id="UP000257109"/>
    </source>
</evidence>
<evidence type="ECO:0000313" key="2">
    <source>
        <dbReference type="EMBL" id="RDX71647.1"/>
    </source>
</evidence>
<comment type="caution">
    <text evidence="2">The sequence shown here is derived from an EMBL/GenBank/DDBJ whole genome shotgun (WGS) entry which is preliminary data.</text>
</comment>
<reference evidence="2" key="1">
    <citation type="submission" date="2018-05" db="EMBL/GenBank/DDBJ databases">
        <title>Draft genome of Mucuna pruriens seed.</title>
        <authorList>
            <person name="Nnadi N.E."/>
            <person name="Vos R."/>
            <person name="Hasami M.H."/>
            <person name="Devisetty U.K."/>
            <person name="Aguiy J.C."/>
        </authorList>
    </citation>
    <scope>NUCLEOTIDE SEQUENCE [LARGE SCALE GENOMIC DNA]</scope>
    <source>
        <strain evidence="2">JCA_2017</strain>
    </source>
</reference>
<evidence type="ECO:0000259" key="1">
    <source>
        <dbReference type="PROSITE" id="PS50994"/>
    </source>
</evidence>
<dbReference type="Gene3D" id="3.30.420.10">
    <property type="entry name" value="Ribonuclease H-like superfamily/Ribonuclease H"/>
    <property type="match status" value="1"/>
</dbReference>
<dbReference type="GO" id="GO:0003676">
    <property type="term" value="F:nucleic acid binding"/>
    <property type="evidence" value="ECO:0007669"/>
    <property type="project" value="InterPro"/>
</dbReference>
<feature type="non-terminal residue" evidence="2">
    <location>
        <position position="1"/>
    </location>
</feature>
<protein>
    <recommendedName>
        <fullName evidence="1">Integrase catalytic domain-containing protein</fullName>
    </recommendedName>
</protein>
<proteinExistence type="predicted"/>
<dbReference type="AlphaFoldDB" id="A0A371F031"/>
<dbReference type="InterPro" id="IPR012337">
    <property type="entry name" value="RNaseH-like_sf"/>
</dbReference>
<name>A0A371F031_MUCPR</name>